<evidence type="ECO:0000259" key="2">
    <source>
        <dbReference type="Pfam" id="PF01243"/>
    </source>
</evidence>
<keyword evidence="1 3" id="KW-0560">Oxidoreductase</keyword>
<dbReference type="EMBL" id="JBEZUR010000075">
    <property type="protein sequence ID" value="MEU3557931.1"/>
    <property type="molecule type" value="Genomic_DNA"/>
</dbReference>
<dbReference type="InterPro" id="IPR052019">
    <property type="entry name" value="F420H2_bilvrd_red/Heme_oxyg"/>
</dbReference>
<dbReference type="Gene3D" id="2.30.110.10">
    <property type="entry name" value="Electron Transport, Fmn-binding Protein, Chain A"/>
    <property type="match status" value="1"/>
</dbReference>
<protein>
    <submittedName>
        <fullName evidence="3">PPOX class F420-dependent oxidoreductase</fullName>
        <ecNumber evidence="3">1.-.-.-</ecNumber>
    </submittedName>
</protein>
<dbReference type="InterPro" id="IPR011576">
    <property type="entry name" value="Pyridox_Oxase_N"/>
</dbReference>
<feature type="domain" description="Pyridoxamine 5'-phosphate oxidase N-terminal" evidence="2">
    <location>
        <begin position="6"/>
        <end position="98"/>
    </location>
</feature>
<evidence type="ECO:0000313" key="3">
    <source>
        <dbReference type="EMBL" id="MEU3557931.1"/>
    </source>
</evidence>
<keyword evidence="4" id="KW-1185">Reference proteome</keyword>
<dbReference type="InterPro" id="IPR019965">
    <property type="entry name" value="PPOX_F420-dep_Rv2061_put"/>
</dbReference>
<evidence type="ECO:0000313" key="4">
    <source>
        <dbReference type="Proteomes" id="UP001550850"/>
    </source>
</evidence>
<dbReference type="GO" id="GO:0016491">
    <property type="term" value="F:oxidoreductase activity"/>
    <property type="evidence" value="ECO:0007669"/>
    <property type="project" value="UniProtKB-KW"/>
</dbReference>
<dbReference type="PANTHER" id="PTHR35176">
    <property type="entry name" value="HEME OXYGENASE HI_0854-RELATED"/>
    <property type="match status" value="1"/>
</dbReference>
<name>A0ABV2YR30_9ACTN</name>
<dbReference type="NCBIfam" id="TIGR03666">
    <property type="entry name" value="Rv2061_F420"/>
    <property type="match status" value="1"/>
</dbReference>
<dbReference type="EC" id="1.-.-.-" evidence="3"/>
<sequence>MSTLDALAAAPYVSVTTFRKDGRAVATPVWVVPDGEGALAVWTRADSGKVKRIRRDGRVTVAPCDFRGNLRGDAVEARARLGTPEETARVRRGIARKYGLTGRLTLLGSRLRGGRDATVAVLIGPAD</sequence>
<dbReference type="SUPFAM" id="SSF50475">
    <property type="entry name" value="FMN-binding split barrel"/>
    <property type="match status" value="1"/>
</dbReference>
<dbReference type="RefSeq" id="WP_108955768.1">
    <property type="nucleotide sequence ID" value="NZ_BEVZ01000006.1"/>
</dbReference>
<proteinExistence type="predicted"/>
<dbReference type="PANTHER" id="PTHR35176:SF11">
    <property type="entry name" value="PYRIDOXAMINE 5'-PHOSPHATE OXIDASE FAMILY PROTEIN"/>
    <property type="match status" value="1"/>
</dbReference>
<dbReference type="Proteomes" id="UP001550850">
    <property type="component" value="Unassembled WGS sequence"/>
</dbReference>
<evidence type="ECO:0000256" key="1">
    <source>
        <dbReference type="ARBA" id="ARBA00023002"/>
    </source>
</evidence>
<dbReference type="InterPro" id="IPR012349">
    <property type="entry name" value="Split_barrel_FMN-bd"/>
</dbReference>
<dbReference type="Pfam" id="PF01243">
    <property type="entry name" value="PNPOx_N"/>
    <property type="match status" value="1"/>
</dbReference>
<accession>A0ABV2YR30</accession>
<gene>
    <name evidence="3" type="ORF">AB0E65_27530</name>
</gene>
<comment type="caution">
    <text evidence="3">The sequence shown here is derived from an EMBL/GenBank/DDBJ whole genome shotgun (WGS) entry which is preliminary data.</text>
</comment>
<organism evidence="3 4">
    <name type="scientific">Streptomyces fragilis</name>
    <dbReference type="NCBI Taxonomy" id="67301"/>
    <lineage>
        <taxon>Bacteria</taxon>
        <taxon>Bacillati</taxon>
        <taxon>Actinomycetota</taxon>
        <taxon>Actinomycetes</taxon>
        <taxon>Kitasatosporales</taxon>
        <taxon>Streptomycetaceae</taxon>
        <taxon>Streptomyces</taxon>
    </lineage>
</organism>
<reference evidence="3 4" key="1">
    <citation type="submission" date="2024-06" db="EMBL/GenBank/DDBJ databases">
        <title>The Natural Products Discovery Center: Release of the First 8490 Sequenced Strains for Exploring Actinobacteria Biosynthetic Diversity.</title>
        <authorList>
            <person name="Kalkreuter E."/>
            <person name="Kautsar S.A."/>
            <person name="Yang D."/>
            <person name="Bader C.D."/>
            <person name="Teijaro C.N."/>
            <person name="Fluegel L."/>
            <person name="Davis C.M."/>
            <person name="Simpson J.R."/>
            <person name="Lauterbach L."/>
            <person name="Steele A.D."/>
            <person name="Gui C."/>
            <person name="Meng S."/>
            <person name="Li G."/>
            <person name="Viehrig K."/>
            <person name="Ye F."/>
            <person name="Su P."/>
            <person name="Kiefer A.F."/>
            <person name="Nichols A."/>
            <person name="Cepeda A.J."/>
            <person name="Yan W."/>
            <person name="Fan B."/>
            <person name="Jiang Y."/>
            <person name="Adhikari A."/>
            <person name="Zheng C.-J."/>
            <person name="Schuster L."/>
            <person name="Cowan T.M."/>
            <person name="Smanski M.J."/>
            <person name="Chevrette M.G."/>
            <person name="De Carvalho L.P.S."/>
            <person name="Shen B."/>
        </authorList>
    </citation>
    <scope>NUCLEOTIDE SEQUENCE [LARGE SCALE GENOMIC DNA]</scope>
    <source>
        <strain evidence="3 4">NPDC038104</strain>
    </source>
</reference>